<dbReference type="Proteomes" id="UP001281761">
    <property type="component" value="Unassembled WGS sequence"/>
</dbReference>
<evidence type="ECO:0000313" key="2">
    <source>
        <dbReference type="EMBL" id="KAK2953968.1"/>
    </source>
</evidence>
<protein>
    <submittedName>
        <fullName evidence="2">Uncharacterized protein</fullName>
    </submittedName>
</protein>
<accession>A0ABQ9XNI2</accession>
<feature type="region of interest" description="Disordered" evidence="1">
    <location>
        <begin position="1"/>
        <end position="51"/>
    </location>
</feature>
<evidence type="ECO:0000313" key="3">
    <source>
        <dbReference type="Proteomes" id="UP001281761"/>
    </source>
</evidence>
<evidence type="ECO:0000256" key="1">
    <source>
        <dbReference type="SAM" id="MobiDB-lite"/>
    </source>
</evidence>
<organism evidence="2 3">
    <name type="scientific">Blattamonas nauphoetae</name>
    <dbReference type="NCBI Taxonomy" id="2049346"/>
    <lineage>
        <taxon>Eukaryota</taxon>
        <taxon>Metamonada</taxon>
        <taxon>Preaxostyla</taxon>
        <taxon>Oxymonadida</taxon>
        <taxon>Blattamonas</taxon>
    </lineage>
</organism>
<comment type="caution">
    <text evidence="2">The sequence shown here is derived from an EMBL/GenBank/DDBJ whole genome shotgun (WGS) entry which is preliminary data.</text>
</comment>
<proteinExistence type="predicted"/>
<name>A0ABQ9XNI2_9EUKA</name>
<gene>
    <name evidence="2" type="ORF">BLNAU_11070</name>
</gene>
<sequence>MDREQKIEESGDTGGVFRIAREAKKNGEDRRDAVTVAKRSSEDEERWDGDTIQSNRVGVGHIQRKKRVSDEMEDKRRREEVEQFDRMGWCSEKRFELDCVEIDAVWVSEEWNVNPSCEERMQPNQTSIADDWQVVEIVIGSIE</sequence>
<dbReference type="EMBL" id="JARBJD010000084">
    <property type="protein sequence ID" value="KAK2953968.1"/>
    <property type="molecule type" value="Genomic_DNA"/>
</dbReference>
<feature type="compositionally biased region" description="Basic and acidic residues" evidence="1">
    <location>
        <begin position="19"/>
        <end position="33"/>
    </location>
</feature>
<reference evidence="2 3" key="1">
    <citation type="journal article" date="2022" name="bioRxiv">
        <title>Genomics of Preaxostyla Flagellates Illuminates Evolutionary Transitions and the Path Towards Mitochondrial Loss.</title>
        <authorList>
            <person name="Novak L.V.F."/>
            <person name="Treitli S.C."/>
            <person name="Pyrih J."/>
            <person name="Halakuc P."/>
            <person name="Pipaliya S.V."/>
            <person name="Vacek V."/>
            <person name="Brzon O."/>
            <person name="Soukal P."/>
            <person name="Eme L."/>
            <person name="Dacks J.B."/>
            <person name="Karnkowska A."/>
            <person name="Elias M."/>
            <person name="Hampl V."/>
        </authorList>
    </citation>
    <scope>NUCLEOTIDE SEQUENCE [LARGE SCALE GENOMIC DNA]</scope>
    <source>
        <strain evidence="2">NAU3</strain>
        <tissue evidence="2">Gut</tissue>
    </source>
</reference>
<keyword evidence="3" id="KW-1185">Reference proteome</keyword>